<keyword evidence="2" id="KW-1185">Reference proteome</keyword>
<evidence type="ECO:0000313" key="2">
    <source>
        <dbReference type="Proteomes" id="UP001057702"/>
    </source>
</evidence>
<dbReference type="EMBL" id="JANFNG010000010">
    <property type="protein sequence ID" value="MCQ4081850.1"/>
    <property type="molecule type" value="Genomic_DNA"/>
</dbReference>
<gene>
    <name evidence="1" type="ORF">NGB36_14840</name>
</gene>
<protein>
    <submittedName>
        <fullName evidence="1">Uncharacterized protein</fullName>
    </submittedName>
</protein>
<evidence type="ECO:0000313" key="1">
    <source>
        <dbReference type="EMBL" id="MCQ4081850.1"/>
    </source>
</evidence>
<name>A0ABT1PXW4_9ACTN</name>
<dbReference type="Proteomes" id="UP001057702">
    <property type="component" value="Unassembled WGS sequence"/>
</dbReference>
<comment type="caution">
    <text evidence="1">The sequence shown here is derived from an EMBL/GenBank/DDBJ whole genome shotgun (WGS) entry which is preliminary data.</text>
</comment>
<sequence>MGVFSFVPLAAEVDLAEVGAVAEDDHDAGAAPSFSVLGAVAACVELFGQGASADAVVHVHVEDHGDEWCFPLDGDELACRGVQFVSVGSVAAAPLAPGGFAFHAVDDAVDDGFTFELGEDAEHLHQHASDGGGGVERFGG</sequence>
<reference evidence="1" key="1">
    <citation type="submission" date="2022-06" db="EMBL/GenBank/DDBJ databases">
        <title>Draft genome sequence of Streptomyces sp. RB6PN25 isolated from peat swamp forest in Thailand.</title>
        <authorList>
            <person name="Duangmal K."/>
            <person name="Klaysubun C."/>
        </authorList>
    </citation>
    <scope>NUCLEOTIDE SEQUENCE</scope>
    <source>
        <strain evidence="1">RB6PN25</strain>
    </source>
</reference>
<proteinExistence type="predicted"/>
<organism evidence="1 2">
    <name type="scientific">Streptomyces humicola</name>
    <dbReference type="NCBI Taxonomy" id="2953240"/>
    <lineage>
        <taxon>Bacteria</taxon>
        <taxon>Bacillati</taxon>
        <taxon>Actinomycetota</taxon>
        <taxon>Actinomycetes</taxon>
        <taxon>Kitasatosporales</taxon>
        <taxon>Streptomycetaceae</taxon>
        <taxon>Streptomyces</taxon>
    </lineage>
</organism>
<accession>A0ABT1PXW4</accession>